<reference evidence="1" key="2">
    <citation type="journal article" date="2015" name="Data Brief">
        <title>Shoot transcriptome of the giant reed, Arundo donax.</title>
        <authorList>
            <person name="Barrero R.A."/>
            <person name="Guerrero F.D."/>
            <person name="Moolhuijzen P."/>
            <person name="Goolsby J.A."/>
            <person name="Tidwell J."/>
            <person name="Bellgard S.E."/>
            <person name="Bellgard M.I."/>
        </authorList>
    </citation>
    <scope>NUCLEOTIDE SEQUENCE</scope>
    <source>
        <tissue evidence="1">Shoot tissue taken approximately 20 cm above the soil surface</tissue>
    </source>
</reference>
<sequence>MGIPFPFQLQRQQLMLWLEIGHGSEGFSTAQAEGAKSAQRRYLN</sequence>
<dbReference type="AlphaFoldDB" id="A0A0A8ZGJ4"/>
<name>A0A0A8ZGJ4_ARUDO</name>
<evidence type="ECO:0000313" key="1">
    <source>
        <dbReference type="EMBL" id="JAD38504.1"/>
    </source>
</evidence>
<protein>
    <submittedName>
        <fullName evidence="1">Uncharacterized protein</fullName>
    </submittedName>
</protein>
<organism evidence="1">
    <name type="scientific">Arundo donax</name>
    <name type="common">Giant reed</name>
    <name type="synonym">Donax arundinaceus</name>
    <dbReference type="NCBI Taxonomy" id="35708"/>
    <lineage>
        <taxon>Eukaryota</taxon>
        <taxon>Viridiplantae</taxon>
        <taxon>Streptophyta</taxon>
        <taxon>Embryophyta</taxon>
        <taxon>Tracheophyta</taxon>
        <taxon>Spermatophyta</taxon>
        <taxon>Magnoliopsida</taxon>
        <taxon>Liliopsida</taxon>
        <taxon>Poales</taxon>
        <taxon>Poaceae</taxon>
        <taxon>PACMAD clade</taxon>
        <taxon>Arundinoideae</taxon>
        <taxon>Arundineae</taxon>
        <taxon>Arundo</taxon>
    </lineage>
</organism>
<reference evidence="1" key="1">
    <citation type="submission" date="2014-09" db="EMBL/GenBank/DDBJ databases">
        <authorList>
            <person name="Magalhaes I.L.F."/>
            <person name="Oliveira U."/>
            <person name="Santos F.R."/>
            <person name="Vidigal T.H.D.A."/>
            <person name="Brescovit A.D."/>
            <person name="Santos A.J."/>
        </authorList>
    </citation>
    <scope>NUCLEOTIDE SEQUENCE</scope>
    <source>
        <tissue evidence="1">Shoot tissue taken approximately 20 cm above the soil surface</tissue>
    </source>
</reference>
<accession>A0A0A8ZGJ4</accession>
<proteinExistence type="predicted"/>
<dbReference type="EMBL" id="GBRH01259391">
    <property type="protein sequence ID" value="JAD38504.1"/>
    <property type="molecule type" value="Transcribed_RNA"/>
</dbReference>